<dbReference type="InterPro" id="IPR000846">
    <property type="entry name" value="DapB_N"/>
</dbReference>
<evidence type="ECO:0000256" key="4">
    <source>
        <dbReference type="ARBA" id="ARBA00022915"/>
    </source>
</evidence>
<evidence type="ECO:0000256" key="11">
    <source>
        <dbReference type="ARBA" id="ARBA00049396"/>
    </source>
</evidence>
<reference evidence="15" key="1">
    <citation type="submission" date="2016-01" db="EMBL/GenBank/DDBJ databases">
        <title>Draft genome of Chromobacterium sp. F49.</title>
        <authorList>
            <person name="Hong K.W."/>
        </authorList>
    </citation>
    <scope>NUCLEOTIDE SEQUENCE [LARGE SCALE GENOMIC DNA]</scope>
    <source>
        <strain evidence="15">CN10</strain>
    </source>
</reference>
<dbReference type="GO" id="GO:0005829">
    <property type="term" value="C:cytosol"/>
    <property type="evidence" value="ECO:0007669"/>
    <property type="project" value="TreeGrafter"/>
</dbReference>
<feature type="domain" description="Dihydrodipicolinate reductase C-terminal" evidence="13">
    <location>
        <begin position="118"/>
        <end position="229"/>
    </location>
</feature>
<evidence type="ECO:0000256" key="2">
    <source>
        <dbReference type="ARBA" id="ARBA00022605"/>
    </source>
</evidence>
<dbReference type="InterPro" id="IPR022663">
    <property type="entry name" value="DapB_C"/>
</dbReference>
<keyword evidence="7" id="KW-0457">Lysine biosynthesis</keyword>
<dbReference type="GO" id="GO:0009089">
    <property type="term" value="P:lysine biosynthetic process via diaminopimelate"/>
    <property type="evidence" value="ECO:0007669"/>
    <property type="project" value="InterPro"/>
</dbReference>
<dbReference type="InterPro" id="IPR036291">
    <property type="entry name" value="NAD(P)-bd_dom_sf"/>
</dbReference>
<keyword evidence="4" id="KW-0220">Diaminopimelate biosynthesis</keyword>
<evidence type="ECO:0000259" key="12">
    <source>
        <dbReference type="Pfam" id="PF01113"/>
    </source>
</evidence>
<organism evidence="14 15">
    <name type="scientific">Crenobacter luteus</name>
    <dbReference type="NCBI Taxonomy" id="1452487"/>
    <lineage>
        <taxon>Bacteria</taxon>
        <taxon>Pseudomonadati</taxon>
        <taxon>Pseudomonadota</taxon>
        <taxon>Betaproteobacteria</taxon>
        <taxon>Neisseriales</taxon>
        <taxon>Neisseriaceae</taxon>
        <taxon>Crenobacter</taxon>
    </lineage>
</organism>
<feature type="domain" description="Dihydrodipicolinate reductase N-terminal" evidence="12">
    <location>
        <begin position="2"/>
        <end position="114"/>
    </location>
</feature>
<dbReference type="OrthoDB" id="9790352at2"/>
<evidence type="ECO:0000256" key="3">
    <source>
        <dbReference type="ARBA" id="ARBA00022857"/>
    </source>
</evidence>
<dbReference type="Proteomes" id="UP000076625">
    <property type="component" value="Unassembled WGS sequence"/>
</dbReference>
<dbReference type="SUPFAM" id="SSF55347">
    <property type="entry name" value="Glyceraldehyde-3-phosphate dehydrogenase-like, C-terminal domain"/>
    <property type="match status" value="1"/>
</dbReference>
<dbReference type="STRING" id="1452487.AVW16_03135"/>
<keyword evidence="3" id="KW-0521">NADP</keyword>
<evidence type="ECO:0000256" key="10">
    <source>
        <dbReference type="ARBA" id="ARBA00049080"/>
    </source>
</evidence>
<dbReference type="Gene3D" id="3.30.360.10">
    <property type="entry name" value="Dihydrodipicolinate Reductase, domain 2"/>
    <property type="match status" value="1"/>
</dbReference>
<dbReference type="AlphaFoldDB" id="A0A161S488"/>
<evidence type="ECO:0000313" key="14">
    <source>
        <dbReference type="EMBL" id="KZE25406.1"/>
    </source>
</evidence>
<comment type="pathway">
    <text evidence="8">Amino-acid biosynthesis; L-lysine biosynthesis via DAP pathway; (S)-tetrahydrodipicolinate from L-aspartate: step 4/4.</text>
</comment>
<keyword evidence="2" id="KW-0028">Amino-acid biosynthesis</keyword>
<gene>
    <name evidence="14" type="ORF">AVW16_03135</name>
</gene>
<keyword evidence="5" id="KW-0560">Oxidoreductase</keyword>
<dbReference type="PIRSF" id="PIRSF000161">
    <property type="entry name" value="DHPR"/>
    <property type="match status" value="1"/>
</dbReference>
<comment type="similarity">
    <text evidence="1">Belongs to the DapB family.</text>
</comment>
<accession>A0A161S488</accession>
<dbReference type="PANTHER" id="PTHR20836">
    <property type="entry name" value="DIHYDRODIPICOLINATE REDUCTASE"/>
    <property type="match status" value="1"/>
</dbReference>
<evidence type="ECO:0000256" key="7">
    <source>
        <dbReference type="ARBA" id="ARBA00023154"/>
    </source>
</evidence>
<dbReference type="EMBL" id="LQQU01000059">
    <property type="protein sequence ID" value="KZE25406.1"/>
    <property type="molecule type" value="Genomic_DNA"/>
</dbReference>
<dbReference type="InterPro" id="IPR023940">
    <property type="entry name" value="DHDPR_bac"/>
</dbReference>
<comment type="catalytic activity">
    <reaction evidence="11">
        <text>(S)-2,3,4,5-tetrahydrodipicolinate + NAD(+) + H2O = (2S,4S)-4-hydroxy-2,3,4,5-tetrahydrodipicolinate + NADH + H(+)</text>
        <dbReference type="Rhea" id="RHEA:35323"/>
        <dbReference type="ChEBI" id="CHEBI:15377"/>
        <dbReference type="ChEBI" id="CHEBI:15378"/>
        <dbReference type="ChEBI" id="CHEBI:16845"/>
        <dbReference type="ChEBI" id="CHEBI:57540"/>
        <dbReference type="ChEBI" id="CHEBI:57945"/>
        <dbReference type="ChEBI" id="CHEBI:67139"/>
        <dbReference type="EC" id="1.17.1.8"/>
    </reaction>
</comment>
<proteinExistence type="inferred from homology"/>
<dbReference type="GO" id="GO:0008839">
    <property type="term" value="F:4-hydroxy-tetrahydrodipicolinate reductase"/>
    <property type="evidence" value="ECO:0007669"/>
    <property type="project" value="UniProtKB-EC"/>
</dbReference>
<keyword evidence="15" id="KW-1185">Reference proteome</keyword>
<dbReference type="Gene3D" id="3.40.50.720">
    <property type="entry name" value="NAD(P)-binding Rossmann-like Domain"/>
    <property type="match status" value="1"/>
</dbReference>
<dbReference type="PANTHER" id="PTHR20836:SF0">
    <property type="entry name" value="4-HYDROXY-TETRAHYDRODIPICOLINATE REDUCTASE 1, CHLOROPLASTIC-RELATED"/>
    <property type="match status" value="1"/>
</dbReference>
<evidence type="ECO:0000256" key="9">
    <source>
        <dbReference type="ARBA" id="ARBA00038983"/>
    </source>
</evidence>
<keyword evidence="6" id="KW-0520">NAD</keyword>
<evidence type="ECO:0000313" key="15">
    <source>
        <dbReference type="Proteomes" id="UP000076625"/>
    </source>
</evidence>
<evidence type="ECO:0000259" key="13">
    <source>
        <dbReference type="Pfam" id="PF05173"/>
    </source>
</evidence>
<evidence type="ECO:0000256" key="5">
    <source>
        <dbReference type="ARBA" id="ARBA00023002"/>
    </source>
</evidence>
<dbReference type="EC" id="1.17.1.8" evidence="9"/>
<comment type="catalytic activity">
    <reaction evidence="10">
        <text>(S)-2,3,4,5-tetrahydrodipicolinate + NADP(+) + H2O = (2S,4S)-4-hydroxy-2,3,4,5-tetrahydrodipicolinate + NADPH + H(+)</text>
        <dbReference type="Rhea" id="RHEA:35331"/>
        <dbReference type="ChEBI" id="CHEBI:15377"/>
        <dbReference type="ChEBI" id="CHEBI:15378"/>
        <dbReference type="ChEBI" id="CHEBI:16845"/>
        <dbReference type="ChEBI" id="CHEBI:57783"/>
        <dbReference type="ChEBI" id="CHEBI:58349"/>
        <dbReference type="ChEBI" id="CHEBI:67139"/>
        <dbReference type="EC" id="1.17.1.8"/>
    </reaction>
</comment>
<dbReference type="Pfam" id="PF01113">
    <property type="entry name" value="DapB_N"/>
    <property type="match status" value="1"/>
</dbReference>
<dbReference type="Pfam" id="PF05173">
    <property type="entry name" value="DapB_C"/>
    <property type="match status" value="1"/>
</dbReference>
<comment type="caution">
    <text evidence="14">The sequence shown here is derived from an EMBL/GenBank/DDBJ whole genome shotgun (WGS) entry which is preliminary data.</text>
</comment>
<evidence type="ECO:0000256" key="6">
    <source>
        <dbReference type="ARBA" id="ARBA00023027"/>
    </source>
</evidence>
<sequence>MIGYGKAGKAVAAVLARDAGVQLRWILCRSARQDEDAPAPLRVAPDECAIAALLDAEPVDAIVDFSAPDSILVYGRAAAARGVAIVSANSAHDGAQLALARELAGRTRVMCSPNITVGINFLLFAARALRKLAPQVDVAIVEEHFRDKSEVSGTARRLADALDLPEDAISSLRLGGVVGHHQVVFGFPFQTVRLVHDSISREAFGTGALFALGLLDGLPPGFYTMDALLTQRVLGQLAA</sequence>
<evidence type="ECO:0000256" key="1">
    <source>
        <dbReference type="ARBA" id="ARBA00006642"/>
    </source>
</evidence>
<dbReference type="GO" id="GO:0019877">
    <property type="term" value="P:diaminopimelate biosynthetic process"/>
    <property type="evidence" value="ECO:0007669"/>
    <property type="project" value="UniProtKB-KW"/>
</dbReference>
<dbReference type="SUPFAM" id="SSF51735">
    <property type="entry name" value="NAD(P)-binding Rossmann-fold domains"/>
    <property type="match status" value="1"/>
</dbReference>
<name>A0A161S488_9NEIS</name>
<evidence type="ECO:0000256" key="8">
    <source>
        <dbReference type="ARBA" id="ARBA00037922"/>
    </source>
</evidence>
<protein>
    <recommendedName>
        <fullName evidence="9">4-hydroxy-tetrahydrodipicolinate reductase</fullName>
        <ecNumber evidence="9">1.17.1.8</ecNumber>
    </recommendedName>
</protein>